<comment type="subcellular location">
    <subcellularLocation>
        <location evidence="1">Membrane</location>
        <topology evidence="1">Multi-pass membrane protein</topology>
    </subcellularLocation>
</comment>
<name>A0A2M9XAY3_9LEPT</name>
<evidence type="ECO:0000256" key="2">
    <source>
        <dbReference type="ARBA" id="ARBA00022692"/>
    </source>
</evidence>
<evidence type="ECO:0000256" key="1">
    <source>
        <dbReference type="ARBA" id="ARBA00004141"/>
    </source>
</evidence>
<reference evidence="6 7" key="1">
    <citation type="submission" date="2017-07" db="EMBL/GenBank/DDBJ databases">
        <title>Leptospira spp. isolated from tropical soils.</title>
        <authorList>
            <person name="Thibeaux R."/>
            <person name="Iraola G."/>
            <person name="Ferres I."/>
            <person name="Bierque E."/>
            <person name="Girault D."/>
            <person name="Soupe-Gilbert M.-E."/>
            <person name="Picardeau M."/>
            <person name="Goarant C."/>
        </authorList>
    </citation>
    <scope>NUCLEOTIDE SEQUENCE [LARGE SCALE GENOMIC DNA]</scope>
    <source>
        <strain evidence="6 7">MCA1-C-A1</strain>
    </source>
</reference>
<dbReference type="Pfam" id="PF01758">
    <property type="entry name" value="SBF"/>
    <property type="match status" value="1"/>
</dbReference>
<keyword evidence="4 5" id="KW-0472">Membrane</keyword>
<evidence type="ECO:0000313" key="7">
    <source>
        <dbReference type="Proteomes" id="UP000232196"/>
    </source>
</evidence>
<evidence type="ECO:0000256" key="3">
    <source>
        <dbReference type="ARBA" id="ARBA00022989"/>
    </source>
</evidence>
<sequence length="321" mass="34381">MASLFEKAALLFPLWVICGVTFSWFFPSVLHGFKGPWITYSLGLTMLGMGISLRTEDFTRVFKAPKPILIGVIGQYTIMPLTGWFLGNFFQLPAPLAVGIIVVSCCPGGVASNVVSFLARGDLALSVTMTAISTVLSVIMTPVLTLFLVGNSVGANASGLFFDTVQVVILPVILGILLNRYTPKFAEKVKIVSPLIAVILITLIVASIIGSGKEAVIRSGFHLISSVFLLHISGYFFGYWAAYFGTKSFVCARTVSIEVGMQNSGLGAVLSRNNFSDPLVAIPAAISSFVHSLIGSVLAGIWRRSIPQEERENSPISADLP</sequence>
<feature type="transmembrane region" description="Helical" evidence="5">
    <location>
        <begin position="160"/>
        <end position="179"/>
    </location>
</feature>
<dbReference type="RefSeq" id="WP_100707507.1">
    <property type="nucleotide sequence ID" value="NZ_NPDL01000006.1"/>
</dbReference>
<feature type="transmembrane region" description="Helical" evidence="5">
    <location>
        <begin position="123"/>
        <end position="148"/>
    </location>
</feature>
<feature type="transmembrane region" description="Helical" evidence="5">
    <location>
        <begin position="37"/>
        <end position="55"/>
    </location>
</feature>
<evidence type="ECO:0000256" key="5">
    <source>
        <dbReference type="SAM" id="Phobius"/>
    </source>
</evidence>
<feature type="transmembrane region" description="Helical" evidence="5">
    <location>
        <begin position="221"/>
        <end position="243"/>
    </location>
</feature>
<feature type="transmembrane region" description="Helical" evidence="5">
    <location>
        <begin position="67"/>
        <end position="86"/>
    </location>
</feature>
<comment type="caution">
    <text evidence="6">The sequence shown here is derived from an EMBL/GenBank/DDBJ whole genome shotgun (WGS) entry which is preliminary data.</text>
</comment>
<dbReference type="InterPro" id="IPR038770">
    <property type="entry name" value="Na+/solute_symporter_sf"/>
</dbReference>
<dbReference type="PANTHER" id="PTHR10361">
    <property type="entry name" value="SODIUM-BILE ACID COTRANSPORTER"/>
    <property type="match status" value="1"/>
</dbReference>
<proteinExistence type="predicted"/>
<accession>A0A2M9XAY3</accession>
<feature type="transmembrane region" description="Helical" evidence="5">
    <location>
        <begin position="92"/>
        <end position="111"/>
    </location>
</feature>
<gene>
    <name evidence="6" type="ORF">CH357_14630</name>
</gene>
<dbReference type="Proteomes" id="UP000232196">
    <property type="component" value="Unassembled WGS sequence"/>
</dbReference>
<feature type="transmembrane region" description="Helical" evidence="5">
    <location>
        <begin position="7"/>
        <end position="25"/>
    </location>
</feature>
<dbReference type="OrthoDB" id="9806785at2"/>
<protein>
    <submittedName>
        <fullName evidence="6">Transporter</fullName>
    </submittedName>
</protein>
<keyword evidence="3 5" id="KW-1133">Transmembrane helix</keyword>
<dbReference type="AlphaFoldDB" id="A0A2M9XAY3"/>
<evidence type="ECO:0000313" key="6">
    <source>
        <dbReference type="EMBL" id="PJZ24814.1"/>
    </source>
</evidence>
<organism evidence="6 7">
    <name type="scientific">Leptospira hartskeerlii</name>
    <dbReference type="NCBI Taxonomy" id="2023177"/>
    <lineage>
        <taxon>Bacteria</taxon>
        <taxon>Pseudomonadati</taxon>
        <taxon>Spirochaetota</taxon>
        <taxon>Spirochaetia</taxon>
        <taxon>Leptospirales</taxon>
        <taxon>Leptospiraceae</taxon>
        <taxon>Leptospira</taxon>
    </lineage>
</organism>
<dbReference type="Gene3D" id="1.20.1530.20">
    <property type="match status" value="1"/>
</dbReference>
<evidence type="ECO:0000256" key="4">
    <source>
        <dbReference type="ARBA" id="ARBA00023136"/>
    </source>
</evidence>
<dbReference type="InterPro" id="IPR002657">
    <property type="entry name" value="BilAc:Na_symport/Acr3"/>
</dbReference>
<keyword evidence="7" id="KW-1185">Reference proteome</keyword>
<keyword evidence="2 5" id="KW-0812">Transmembrane</keyword>
<feature type="transmembrane region" description="Helical" evidence="5">
    <location>
        <begin position="191"/>
        <end position="209"/>
    </location>
</feature>
<dbReference type="EMBL" id="NPDN01000007">
    <property type="protein sequence ID" value="PJZ24814.1"/>
    <property type="molecule type" value="Genomic_DNA"/>
</dbReference>
<dbReference type="PANTHER" id="PTHR10361:SF28">
    <property type="entry name" value="P3 PROTEIN-RELATED"/>
    <property type="match status" value="1"/>
</dbReference>
<dbReference type="InterPro" id="IPR004710">
    <property type="entry name" value="Bilac:Na_transpt"/>
</dbReference>
<dbReference type="GO" id="GO:0016020">
    <property type="term" value="C:membrane"/>
    <property type="evidence" value="ECO:0007669"/>
    <property type="project" value="UniProtKB-SubCell"/>
</dbReference>